<feature type="chain" id="PRO_5039077784" evidence="1">
    <location>
        <begin position="23"/>
        <end position="290"/>
    </location>
</feature>
<gene>
    <name evidence="2" type="ORF">EDM56_29770</name>
</gene>
<dbReference type="RefSeq" id="WP_122921549.1">
    <property type="nucleotide sequence ID" value="NZ_RHHQ01000029.1"/>
</dbReference>
<keyword evidence="3" id="KW-1185">Reference proteome</keyword>
<dbReference type="AlphaFoldDB" id="A0A3M8CU21"/>
<name>A0A3M8CU21_9BACL</name>
<feature type="signal peptide" evidence="1">
    <location>
        <begin position="1"/>
        <end position="22"/>
    </location>
</feature>
<dbReference type="Proteomes" id="UP000271031">
    <property type="component" value="Unassembled WGS sequence"/>
</dbReference>
<evidence type="ECO:0000256" key="1">
    <source>
        <dbReference type="SAM" id="SignalP"/>
    </source>
</evidence>
<dbReference type="EMBL" id="RHHQ01000029">
    <property type="protein sequence ID" value="RNB79224.1"/>
    <property type="molecule type" value="Genomic_DNA"/>
</dbReference>
<keyword evidence="1" id="KW-0732">Signal</keyword>
<evidence type="ECO:0000313" key="2">
    <source>
        <dbReference type="EMBL" id="RNB79224.1"/>
    </source>
</evidence>
<comment type="caution">
    <text evidence="2">The sequence shown here is derived from an EMBL/GenBank/DDBJ whole genome shotgun (WGS) entry which is preliminary data.</text>
</comment>
<proteinExistence type="predicted"/>
<accession>A0A3M8CU21</accession>
<reference evidence="2 3" key="1">
    <citation type="submission" date="2018-10" db="EMBL/GenBank/DDBJ databases">
        <title>Phylogenomics of Brevibacillus.</title>
        <authorList>
            <person name="Dunlap C."/>
        </authorList>
    </citation>
    <scope>NUCLEOTIDE SEQUENCE [LARGE SCALE GENOMIC DNA]</scope>
    <source>
        <strain evidence="2 3">JCM 15716</strain>
    </source>
</reference>
<evidence type="ECO:0000313" key="3">
    <source>
        <dbReference type="Proteomes" id="UP000271031"/>
    </source>
</evidence>
<sequence length="290" mass="32800">MIKIRRNRIFPCMLLVCMLVYANFHSPIPAKAEPSHNWSQLMDKQVSDWIHELGEKDPAFADWGKAHTTMETLGAGMRQWLVHLNKGNRPVGYLVVGEVPEKSDEPHFALLEYGLGEYSLFDPAQAPADEALAVYDGLSSHWEFTGDEKQPQSANAMTGEQYPPGFVDSAAIFTSLQTDDLISDKPILLESKYFQLSSDEIDPFSRIDWLTRQETERNYDMTASQLLEKDESERIVLTTSQYEGKVLAPYTVGAVHLWGNNVTYVGVWDQGLRFLPAAYVEKIGQFNESE</sequence>
<protein>
    <submittedName>
        <fullName evidence="2">Uncharacterized protein</fullName>
    </submittedName>
</protein>
<dbReference type="OrthoDB" id="2475185at2"/>
<organism evidence="2 3">
    <name type="scientific">Brevibacillus fluminis</name>
    <dbReference type="NCBI Taxonomy" id="511487"/>
    <lineage>
        <taxon>Bacteria</taxon>
        <taxon>Bacillati</taxon>
        <taxon>Bacillota</taxon>
        <taxon>Bacilli</taxon>
        <taxon>Bacillales</taxon>
        <taxon>Paenibacillaceae</taxon>
        <taxon>Brevibacillus</taxon>
    </lineage>
</organism>